<dbReference type="CDD" id="cd02988">
    <property type="entry name" value="Phd_like_VIAF"/>
    <property type="match status" value="1"/>
</dbReference>
<dbReference type="GO" id="GO:0006457">
    <property type="term" value="P:protein folding"/>
    <property type="evidence" value="ECO:0007669"/>
    <property type="project" value="TreeGrafter"/>
</dbReference>
<dbReference type="InterPro" id="IPR051498">
    <property type="entry name" value="Phosducin-like_chap/apop_reg"/>
</dbReference>
<sequence>MDDPNADTQWNDILRQKGILPPKEEKEITEDDIISMVENTIDEKSHGKAFDDMTLDELNEKEDDVDEEEERIFEAYRRQRMAEMREASMKAKYGCVKEISKVDYVTEVNQAGEGVWVVLHVYKNDIPLCKLINQHIMNLAGKFPEVKFLRSVSSVCIPNYPDKNLPTIFVYYEGDMKKQFIGPHEFGGMNFTQDELEWNLSKIGTVKTELEEPPKKSISDVMDRAMKENTIDDCDDDNDW</sequence>
<dbReference type="InterPro" id="IPR024253">
    <property type="entry name" value="Phosducin_thioredoxin-like_dom"/>
</dbReference>
<dbReference type="OrthoDB" id="45518at2759"/>
<evidence type="ECO:0000259" key="2">
    <source>
        <dbReference type="Pfam" id="PF02114"/>
    </source>
</evidence>
<comment type="caution">
    <text evidence="3">The sequence shown here is derived from an EMBL/GenBank/DDBJ whole genome shotgun (WGS) entry which is preliminary data.</text>
</comment>
<feature type="domain" description="Phosducin" evidence="2">
    <location>
        <begin position="42"/>
        <end position="205"/>
    </location>
</feature>
<proteinExistence type="inferred from homology"/>
<dbReference type="SUPFAM" id="SSF52833">
    <property type="entry name" value="Thioredoxin-like"/>
    <property type="match status" value="1"/>
</dbReference>
<dbReference type="EMBL" id="UYJE01002118">
    <property type="protein sequence ID" value="VDI07982.1"/>
    <property type="molecule type" value="Genomic_DNA"/>
</dbReference>
<evidence type="ECO:0000313" key="3">
    <source>
        <dbReference type="EMBL" id="VDI07982.1"/>
    </source>
</evidence>
<dbReference type="PANTHER" id="PTHR45809:SF3">
    <property type="entry name" value="VIRAL IAP-ASSOCIATED FACTOR HOMOLOG"/>
    <property type="match status" value="1"/>
</dbReference>
<dbReference type="Gene3D" id="3.40.30.10">
    <property type="entry name" value="Glutaredoxin"/>
    <property type="match status" value="1"/>
</dbReference>
<dbReference type="Pfam" id="PF02114">
    <property type="entry name" value="Phosducin"/>
    <property type="match status" value="1"/>
</dbReference>
<reference evidence="3" key="1">
    <citation type="submission" date="2018-11" db="EMBL/GenBank/DDBJ databases">
        <authorList>
            <person name="Alioto T."/>
            <person name="Alioto T."/>
        </authorList>
    </citation>
    <scope>NUCLEOTIDE SEQUENCE</scope>
</reference>
<accession>A0A8B6CPT8</accession>
<evidence type="ECO:0000313" key="4">
    <source>
        <dbReference type="Proteomes" id="UP000596742"/>
    </source>
</evidence>
<dbReference type="AlphaFoldDB" id="A0A8B6CPT8"/>
<evidence type="ECO:0000256" key="1">
    <source>
        <dbReference type="ARBA" id="ARBA00009686"/>
    </source>
</evidence>
<dbReference type="PANTHER" id="PTHR45809">
    <property type="entry name" value="VIRAL IAP-ASSOCIATED FACTOR HOMOLOG"/>
    <property type="match status" value="1"/>
</dbReference>
<gene>
    <name evidence="3" type="ORF">MGAL_10B037432</name>
</gene>
<dbReference type="GO" id="GO:0005737">
    <property type="term" value="C:cytoplasm"/>
    <property type="evidence" value="ECO:0007669"/>
    <property type="project" value="TreeGrafter"/>
</dbReference>
<name>A0A8B6CPT8_MYTGA</name>
<keyword evidence="4" id="KW-1185">Reference proteome</keyword>
<comment type="similarity">
    <text evidence="1">Belongs to the phosducin family.</text>
</comment>
<dbReference type="Proteomes" id="UP000596742">
    <property type="component" value="Unassembled WGS sequence"/>
</dbReference>
<protein>
    <recommendedName>
        <fullName evidence="2">Phosducin domain-containing protein</fullName>
    </recommendedName>
</protein>
<organism evidence="3 4">
    <name type="scientific">Mytilus galloprovincialis</name>
    <name type="common">Mediterranean mussel</name>
    <dbReference type="NCBI Taxonomy" id="29158"/>
    <lineage>
        <taxon>Eukaryota</taxon>
        <taxon>Metazoa</taxon>
        <taxon>Spiralia</taxon>
        <taxon>Lophotrochozoa</taxon>
        <taxon>Mollusca</taxon>
        <taxon>Bivalvia</taxon>
        <taxon>Autobranchia</taxon>
        <taxon>Pteriomorphia</taxon>
        <taxon>Mytilida</taxon>
        <taxon>Mytiloidea</taxon>
        <taxon>Mytilidae</taxon>
        <taxon>Mytilinae</taxon>
        <taxon>Mytilus</taxon>
    </lineage>
</organism>
<dbReference type="InterPro" id="IPR036249">
    <property type="entry name" value="Thioredoxin-like_sf"/>
</dbReference>